<gene>
    <name evidence="1" type="ORF">ABEB36_010335</name>
</gene>
<reference evidence="1 2" key="1">
    <citation type="submission" date="2024-05" db="EMBL/GenBank/DDBJ databases">
        <title>Genetic variation in Jamaican populations of the coffee berry borer (Hypothenemus hampei).</title>
        <authorList>
            <person name="Errbii M."/>
            <person name="Myrie A."/>
        </authorList>
    </citation>
    <scope>NUCLEOTIDE SEQUENCE [LARGE SCALE GENOMIC DNA]</scope>
    <source>
        <strain evidence="1">JA-Hopewell-2020-01-JO</strain>
        <tissue evidence="1">Whole body</tissue>
    </source>
</reference>
<protein>
    <submittedName>
        <fullName evidence="1">Uncharacterized protein</fullName>
    </submittedName>
</protein>
<keyword evidence="2" id="KW-1185">Reference proteome</keyword>
<evidence type="ECO:0000313" key="1">
    <source>
        <dbReference type="EMBL" id="KAL1494795.1"/>
    </source>
</evidence>
<proteinExistence type="predicted"/>
<sequence length="111" mass="12653">MLLQLPSWGNFFIEMKPEKEIQRAGLSIAHPFKNDKSYSCFDMLCPFLLYFALENLKELGVSGRITTKALNKLEKSPAICEIISKNFTFPLRLYAMCFLHPSGATDEDSKL</sequence>
<organism evidence="1 2">
    <name type="scientific">Hypothenemus hampei</name>
    <name type="common">Coffee berry borer</name>
    <dbReference type="NCBI Taxonomy" id="57062"/>
    <lineage>
        <taxon>Eukaryota</taxon>
        <taxon>Metazoa</taxon>
        <taxon>Ecdysozoa</taxon>
        <taxon>Arthropoda</taxon>
        <taxon>Hexapoda</taxon>
        <taxon>Insecta</taxon>
        <taxon>Pterygota</taxon>
        <taxon>Neoptera</taxon>
        <taxon>Endopterygota</taxon>
        <taxon>Coleoptera</taxon>
        <taxon>Polyphaga</taxon>
        <taxon>Cucujiformia</taxon>
        <taxon>Curculionidae</taxon>
        <taxon>Scolytinae</taxon>
        <taxon>Hypothenemus</taxon>
    </lineage>
</organism>
<dbReference type="EMBL" id="JBDJPC010000007">
    <property type="protein sequence ID" value="KAL1494795.1"/>
    <property type="molecule type" value="Genomic_DNA"/>
</dbReference>
<dbReference type="AlphaFoldDB" id="A0ABD1EJB8"/>
<evidence type="ECO:0000313" key="2">
    <source>
        <dbReference type="Proteomes" id="UP001566132"/>
    </source>
</evidence>
<name>A0ABD1EJB8_HYPHA</name>
<accession>A0ABD1EJB8</accession>
<comment type="caution">
    <text evidence="1">The sequence shown here is derived from an EMBL/GenBank/DDBJ whole genome shotgun (WGS) entry which is preliminary data.</text>
</comment>
<dbReference type="Proteomes" id="UP001566132">
    <property type="component" value="Unassembled WGS sequence"/>
</dbReference>